<dbReference type="InterPro" id="IPR051052">
    <property type="entry name" value="Diverse_substrate_MTase"/>
</dbReference>
<keyword evidence="2 5" id="KW-0489">Methyltransferase</keyword>
<comment type="caution">
    <text evidence="5">The sequence shown here is derived from an EMBL/GenBank/DDBJ whole genome shotgun (WGS) entry which is preliminary data.</text>
</comment>
<dbReference type="RefSeq" id="WP_116851858.1">
    <property type="nucleotide sequence ID" value="NZ_QTJV01000001.1"/>
</dbReference>
<dbReference type="CDD" id="cd02440">
    <property type="entry name" value="AdoMet_MTases"/>
    <property type="match status" value="1"/>
</dbReference>
<dbReference type="EMBL" id="QTJV01000001">
    <property type="protein sequence ID" value="RFM36536.1"/>
    <property type="molecule type" value="Genomic_DNA"/>
</dbReference>
<dbReference type="Gene3D" id="3.40.50.150">
    <property type="entry name" value="Vaccinia Virus protein VP39"/>
    <property type="match status" value="1"/>
</dbReference>
<reference evidence="5 6" key="1">
    <citation type="submission" date="2018-08" db="EMBL/GenBank/DDBJ databases">
        <title>Chitinophaga sp. K20C18050901, a novel bacterium isolated from forest soil.</title>
        <authorList>
            <person name="Wang C."/>
        </authorList>
    </citation>
    <scope>NUCLEOTIDE SEQUENCE [LARGE SCALE GENOMIC DNA]</scope>
    <source>
        <strain evidence="5 6">K20C18050901</strain>
    </source>
</reference>
<evidence type="ECO:0000259" key="4">
    <source>
        <dbReference type="Pfam" id="PF08241"/>
    </source>
</evidence>
<sequence>MASVDKFNSKERFSDRVDNYKKYRPGYPDALIEFLNTKAGLSSDAAVADIGSGTGILTELLLKKGWTVYAIEPNAKMREAAEAQLNEYPNFSSLNGSGEATGLPDQSVQLITVAQAFHWIDPVVARKEFDRILLPGGHIALLWNLRTLDSTFDKGYEELKAKYGTDYHEIRKAHEPELTEFFAPAEMEVHYFRHSQQLDFEGLLGQVLSSSYMPQPGQKNYEEMMEALRDLFETNQRDGEVTITYDTKLYINK</sequence>
<name>A0A3E1P8L2_9BACT</name>
<protein>
    <submittedName>
        <fullName evidence="5">Class I SAM-dependent methyltransferase</fullName>
    </submittedName>
</protein>
<dbReference type="InterPro" id="IPR013216">
    <property type="entry name" value="Methyltransf_11"/>
</dbReference>
<organism evidence="5 6">
    <name type="scientific">Chitinophaga silvisoli</name>
    <dbReference type="NCBI Taxonomy" id="2291814"/>
    <lineage>
        <taxon>Bacteria</taxon>
        <taxon>Pseudomonadati</taxon>
        <taxon>Bacteroidota</taxon>
        <taxon>Chitinophagia</taxon>
        <taxon>Chitinophagales</taxon>
        <taxon>Chitinophagaceae</taxon>
        <taxon>Chitinophaga</taxon>
    </lineage>
</organism>
<dbReference type="GO" id="GO:0008757">
    <property type="term" value="F:S-adenosylmethionine-dependent methyltransferase activity"/>
    <property type="evidence" value="ECO:0007669"/>
    <property type="project" value="InterPro"/>
</dbReference>
<dbReference type="Proteomes" id="UP000261174">
    <property type="component" value="Unassembled WGS sequence"/>
</dbReference>
<dbReference type="PANTHER" id="PTHR44942:SF4">
    <property type="entry name" value="METHYLTRANSFERASE TYPE 11 DOMAIN-CONTAINING PROTEIN"/>
    <property type="match status" value="1"/>
</dbReference>
<dbReference type="OrthoDB" id="9797252at2"/>
<gene>
    <name evidence="5" type="ORF">DXN04_03280</name>
</gene>
<evidence type="ECO:0000256" key="2">
    <source>
        <dbReference type="ARBA" id="ARBA00022603"/>
    </source>
</evidence>
<feature type="domain" description="Methyltransferase type 11" evidence="4">
    <location>
        <begin position="49"/>
        <end position="140"/>
    </location>
</feature>
<dbReference type="AlphaFoldDB" id="A0A3E1P8L2"/>
<comment type="similarity">
    <text evidence="1">Belongs to the methyltransferase superfamily.</text>
</comment>
<evidence type="ECO:0000313" key="5">
    <source>
        <dbReference type="EMBL" id="RFM36536.1"/>
    </source>
</evidence>
<keyword evidence="3 5" id="KW-0808">Transferase</keyword>
<accession>A0A3E1P8L2</accession>
<keyword evidence="6" id="KW-1185">Reference proteome</keyword>
<evidence type="ECO:0000256" key="1">
    <source>
        <dbReference type="ARBA" id="ARBA00008361"/>
    </source>
</evidence>
<dbReference type="Pfam" id="PF08241">
    <property type="entry name" value="Methyltransf_11"/>
    <property type="match status" value="1"/>
</dbReference>
<dbReference type="GO" id="GO:0032259">
    <property type="term" value="P:methylation"/>
    <property type="evidence" value="ECO:0007669"/>
    <property type="project" value="UniProtKB-KW"/>
</dbReference>
<evidence type="ECO:0000313" key="6">
    <source>
        <dbReference type="Proteomes" id="UP000261174"/>
    </source>
</evidence>
<dbReference type="SUPFAM" id="SSF53335">
    <property type="entry name" value="S-adenosyl-L-methionine-dependent methyltransferases"/>
    <property type="match status" value="1"/>
</dbReference>
<dbReference type="PANTHER" id="PTHR44942">
    <property type="entry name" value="METHYLTRANSF_11 DOMAIN-CONTAINING PROTEIN"/>
    <property type="match status" value="1"/>
</dbReference>
<proteinExistence type="inferred from homology"/>
<dbReference type="InterPro" id="IPR029063">
    <property type="entry name" value="SAM-dependent_MTases_sf"/>
</dbReference>
<evidence type="ECO:0000256" key="3">
    <source>
        <dbReference type="ARBA" id="ARBA00022679"/>
    </source>
</evidence>